<keyword evidence="2" id="KW-1003">Cell membrane</keyword>
<dbReference type="RefSeq" id="WP_059039476.1">
    <property type="nucleotide sequence ID" value="NZ_JAADZU010000105.1"/>
</dbReference>
<dbReference type="EMBL" id="JAADZU010000105">
    <property type="protein sequence ID" value="NDK92193.1"/>
    <property type="molecule type" value="Genomic_DNA"/>
</dbReference>
<dbReference type="Proteomes" id="UP000466307">
    <property type="component" value="Unassembled WGS sequence"/>
</dbReference>
<evidence type="ECO:0000313" key="8">
    <source>
        <dbReference type="Proteomes" id="UP000466307"/>
    </source>
</evidence>
<dbReference type="CDD" id="cd16914">
    <property type="entry name" value="EcfT"/>
    <property type="match status" value="1"/>
</dbReference>
<dbReference type="GO" id="GO:0006824">
    <property type="term" value="P:cobalt ion transport"/>
    <property type="evidence" value="ECO:0007669"/>
    <property type="project" value="InterPro"/>
</dbReference>
<keyword evidence="5 6" id="KW-0472">Membrane</keyword>
<feature type="transmembrane region" description="Helical" evidence="6">
    <location>
        <begin position="228"/>
        <end position="246"/>
    </location>
</feature>
<dbReference type="Pfam" id="PF02361">
    <property type="entry name" value="CbiQ"/>
    <property type="match status" value="1"/>
</dbReference>
<dbReference type="InterPro" id="IPR012809">
    <property type="entry name" value="ECF_CbiQ"/>
</dbReference>
<accession>A0A7K3LV86</accession>
<feature type="transmembrane region" description="Helical" evidence="6">
    <location>
        <begin position="108"/>
        <end position="126"/>
    </location>
</feature>
<keyword evidence="8" id="KW-1185">Reference proteome</keyword>
<evidence type="ECO:0000313" key="7">
    <source>
        <dbReference type="EMBL" id="NDK92193.1"/>
    </source>
</evidence>
<dbReference type="NCBIfam" id="TIGR02454">
    <property type="entry name" value="ECF_T_CbiQ"/>
    <property type="match status" value="1"/>
</dbReference>
<dbReference type="InterPro" id="IPR052770">
    <property type="entry name" value="Cobalt_transport_CbiQ"/>
</dbReference>
<evidence type="ECO:0000256" key="3">
    <source>
        <dbReference type="ARBA" id="ARBA00022692"/>
    </source>
</evidence>
<dbReference type="GO" id="GO:0043190">
    <property type="term" value="C:ATP-binding cassette (ABC) transporter complex"/>
    <property type="evidence" value="ECO:0007669"/>
    <property type="project" value="InterPro"/>
</dbReference>
<gene>
    <name evidence="7" type="primary">cbiQ</name>
    <name evidence="7" type="ORF">GYA93_21900</name>
</gene>
<dbReference type="AlphaFoldDB" id="A0A7K3LV86"/>
<name>A0A7K3LV86_9ACTN</name>
<keyword evidence="3 6" id="KW-0812">Transmembrane</keyword>
<feature type="transmembrane region" description="Helical" evidence="6">
    <location>
        <begin position="26"/>
        <end position="54"/>
    </location>
</feature>
<comment type="caution">
    <text evidence="7">The sequence shown here is derived from an EMBL/GenBank/DDBJ whole genome shotgun (WGS) entry which is preliminary data.</text>
</comment>
<dbReference type="GeneID" id="93806652"/>
<evidence type="ECO:0000256" key="5">
    <source>
        <dbReference type="ARBA" id="ARBA00023136"/>
    </source>
</evidence>
<keyword evidence="4 6" id="KW-1133">Transmembrane helix</keyword>
<proteinExistence type="predicted"/>
<evidence type="ECO:0000256" key="1">
    <source>
        <dbReference type="ARBA" id="ARBA00004651"/>
    </source>
</evidence>
<dbReference type="InterPro" id="IPR003339">
    <property type="entry name" value="ABC/ECF_trnsptr_transmembrane"/>
</dbReference>
<protein>
    <submittedName>
        <fullName evidence="7">Cobalt ECF transporter T component CbiQ</fullName>
    </submittedName>
</protein>
<dbReference type="PANTHER" id="PTHR43723">
    <property type="entry name" value="COBALT TRANSPORT PROTEIN CBIQ"/>
    <property type="match status" value="1"/>
</dbReference>
<sequence length="249" mass="26116">MSAGTAAIDSVAWRSTWRRRPVAEKVILFGGIVGCAVVLAPVPAAPLLIVVTLIAARRAGVPFAHVLRTARGPAAFIAIAALSTAVSIDFGALTISMTAHTALGAAELALRAMTASLAMLVFASTTPMTTLTTALRRAGLPAACVDVIGIMYRMVFVLVESLATIRQAQVARLGYAGFRRSLNSVGLLTAAVLIRSWTQAQRLETGLAGRDQGIGMPVLYRQPVSRQFIFGSVSVLIGVVALTVSWEMA</sequence>
<evidence type="ECO:0000256" key="6">
    <source>
        <dbReference type="SAM" id="Phobius"/>
    </source>
</evidence>
<organism evidence="7 8">
    <name type="scientific">Gordonia desulfuricans</name>
    <dbReference type="NCBI Taxonomy" id="89051"/>
    <lineage>
        <taxon>Bacteria</taxon>
        <taxon>Bacillati</taxon>
        <taxon>Actinomycetota</taxon>
        <taxon>Actinomycetes</taxon>
        <taxon>Mycobacteriales</taxon>
        <taxon>Gordoniaceae</taxon>
        <taxon>Gordonia</taxon>
    </lineage>
</organism>
<comment type="subcellular location">
    <subcellularLocation>
        <location evidence="1">Cell membrane</location>
        <topology evidence="1">Multi-pass membrane protein</topology>
    </subcellularLocation>
</comment>
<evidence type="ECO:0000256" key="2">
    <source>
        <dbReference type="ARBA" id="ARBA00022475"/>
    </source>
</evidence>
<evidence type="ECO:0000256" key="4">
    <source>
        <dbReference type="ARBA" id="ARBA00022989"/>
    </source>
</evidence>
<feature type="transmembrane region" description="Helical" evidence="6">
    <location>
        <begin position="74"/>
        <end position="96"/>
    </location>
</feature>
<feature type="transmembrane region" description="Helical" evidence="6">
    <location>
        <begin position="138"/>
        <end position="159"/>
    </location>
</feature>
<dbReference type="PANTHER" id="PTHR43723:SF1">
    <property type="entry name" value="COBALT TRANSPORT PROTEIN CBIQ"/>
    <property type="match status" value="1"/>
</dbReference>
<reference evidence="7 8" key="1">
    <citation type="submission" date="2020-01" db="EMBL/GenBank/DDBJ databases">
        <title>Investigation of new actinobacteria for the biodesulphurisation of diesel fuel.</title>
        <authorList>
            <person name="Athi Narayanan S.M."/>
        </authorList>
    </citation>
    <scope>NUCLEOTIDE SEQUENCE [LARGE SCALE GENOMIC DNA]</scope>
    <source>
        <strain evidence="7 8">213E</strain>
    </source>
</reference>